<organism evidence="3 4">
    <name type="scientific">Asparagus officinalis</name>
    <name type="common">Garden asparagus</name>
    <dbReference type="NCBI Taxonomy" id="4686"/>
    <lineage>
        <taxon>Eukaryota</taxon>
        <taxon>Viridiplantae</taxon>
        <taxon>Streptophyta</taxon>
        <taxon>Embryophyta</taxon>
        <taxon>Tracheophyta</taxon>
        <taxon>Spermatophyta</taxon>
        <taxon>Magnoliopsida</taxon>
        <taxon>Liliopsida</taxon>
        <taxon>Asparagales</taxon>
        <taxon>Asparagaceae</taxon>
        <taxon>Asparagoideae</taxon>
        <taxon>Asparagus</taxon>
    </lineage>
</organism>
<feature type="compositionally biased region" description="Polar residues" evidence="1">
    <location>
        <begin position="224"/>
        <end position="244"/>
    </location>
</feature>
<feature type="region of interest" description="Disordered" evidence="1">
    <location>
        <begin position="108"/>
        <end position="144"/>
    </location>
</feature>
<dbReference type="Proteomes" id="UP000243459">
    <property type="component" value="Chromosome 7"/>
</dbReference>
<reference evidence="4" key="1">
    <citation type="journal article" date="2017" name="Nat. Commun.">
        <title>The asparagus genome sheds light on the origin and evolution of a young Y chromosome.</title>
        <authorList>
            <person name="Harkess A."/>
            <person name="Zhou J."/>
            <person name="Xu C."/>
            <person name="Bowers J.E."/>
            <person name="Van der Hulst R."/>
            <person name="Ayyampalayam S."/>
            <person name="Mercati F."/>
            <person name="Riccardi P."/>
            <person name="McKain M.R."/>
            <person name="Kakrana A."/>
            <person name="Tang H."/>
            <person name="Ray J."/>
            <person name="Groenendijk J."/>
            <person name="Arikit S."/>
            <person name="Mathioni S.M."/>
            <person name="Nakano M."/>
            <person name="Shan H."/>
            <person name="Telgmann-Rauber A."/>
            <person name="Kanno A."/>
            <person name="Yue Z."/>
            <person name="Chen H."/>
            <person name="Li W."/>
            <person name="Chen Y."/>
            <person name="Xu X."/>
            <person name="Zhang Y."/>
            <person name="Luo S."/>
            <person name="Chen H."/>
            <person name="Gao J."/>
            <person name="Mao Z."/>
            <person name="Pires J.C."/>
            <person name="Luo M."/>
            <person name="Kudrna D."/>
            <person name="Wing R.A."/>
            <person name="Meyers B.C."/>
            <person name="Yi K."/>
            <person name="Kong H."/>
            <person name="Lavrijsen P."/>
            <person name="Sunseri F."/>
            <person name="Falavigna A."/>
            <person name="Ye Y."/>
            <person name="Leebens-Mack J.H."/>
            <person name="Chen G."/>
        </authorList>
    </citation>
    <scope>NUCLEOTIDE SEQUENCE [LARGE SCALE GENOMIC DNA]</scope>
    <source>
        <strain evidence="4">cv. DH0086</strain>
    </source>
</reference>
<dbReference type="PANTHER" id="PTHR47600:SF1">
    <property type="entry name" value="NUCLEIC ACID-BINDING, OB-FOLD-LIKE PROTEIN"/>
    <property type="match status" value="1"/>
</dbReference>
<gene>
    <name evidence="3" type="ORF">A4U43_C07F21680</name>
</gene>
<dbReference type="AlphaFoldDB" id="A0A5P1EJ11"/>
<evidence type="ECO:0000313" key="3">
    <source>
        <dbReference type="EMBL" id="ONK64060.1"/>
    </source>
</evidence>
<dbReference type="Gene3D" id="2.40.50.140">
    <property type="entry name" value="Nucleic acid-binding proteins"/>
    <property type="match status" value="1"/>
</dbReference>
<evidence type="ECO:0000256" key="1">
    <source>
        <dbReference type="SAM" id="MobiDB-lite"/>
    </source>
</evidence>
<dbReference type="Pfam" id="PF00575">
    <property type="entry name" value="S1"/>
    <property type="match status" value="1"/>
</dbReference>
<dbReference type="OrthoDB" id="1899990at2759"/>
<accession>A0A5P1EJ11</accession>
<feature type="compositionally biased region" description="Polar residues" evidence="1">
    <location>
        <begin position="108"/>
        <end position="125"/>
    </location>
</feature>
<evidence type="ECO:0000259" key="2">
    <source>
        <dbReference type="PROSITE" id="PS50126"/>
    </source>
</evidence>
<dbReference type="PANTHER" id="PTHR47600">
    <property type="entry name" value="NUCLEIC ACID-BINDING, OB-FOLD-LIKE PROTEIN"/>
    <property type="match status" value="1"/>
</dbReference>
<evidence type="ECO:0000313" key="4">
    <source>
        <dbReference type="Proteomes" id="UP000243459"/>
    </source>
</evidence>
<dbReference type="OMA" id="QMELNFG"/>
<dbReference type="InterPro" id="IPR012340">
    <property type="entry name" value="NA-bd_OB-fold"/>
</dbReference>
<dbReference type="SUPFAM" id="SSF50249">
    <property type="entry name" value="Nucleic acid-binding proteins"/>
    <property type="match status" value="1"/>
</dbReference>
<feature type="region of interest" description="Disordered" evidence="1">
    <location>
        <begin position="176"/>
        <end position="316"/>
    </location>
</feature>
<dbReference type="EMBL" id="CM007387">
    <property type="protein sequence ID" value="ONK64060.1"/>
    <property type="molecule type" value="Genomic_DNA"/>
</dbReference>
<dbReference type="GO" id="GO:0003676">
    <property type="term" value="F:nucleic acid binding"/>
    <property type="evidence" value="ECO:0007669"/>
    <property type="project" value="InterPro"/>
</dbReference>
<dbReference type="InterPro" id="IPR003029">
    <property type="entry name" value="S1_domain"/>
</dbReference>
<sequence>MELKFGRLLGEDPKLTLAKIMARKANPDASYLEVEKSFNKNKGKLDESMFNIPSNVNVERLPSDLNLSRPVMKKGGRTTADLNLLRPVMKKGPNAARPVERPVMTEAQKNQLQRDVANKSVTPPNVSLRKPDVFQEDEVETDKRSKMKIKPNIVLKMRKDKDENLDDVTLLKKPEVVQKPLDPDQENMIASGPNQASSSEVKPLSPSEMLQDKPEMINVVEPSDSVSESIAKSSNLDGSDTGLQPTEERGVESHGVEASSTVLDDMSVNNNNEGSQKAPLLGKPQRLDSSVKKVLQPTGEVTSSMKEEGHSSGADMVNPVSAEQEEREGNDWNKAENLIRTGERTEVELVSCSSRGFVVSFGSIVGFLPYRNLGAKWKFLAFESWLRKKGLDPSLYRQDLSIIRSHDMPNKNIVIESGKSHEMGDKDDESLTPNMKFEDLLKAYDKEKTKFLTSFVGQRIKVSVLLADRNSRRLMFSGRPKEKEELVEKKRNLMAKLSVGDVVKACIKKITYFGIFVEVEGVPALIHQSEVSWDASLDPNSYYKIGQIVEARVHQLDYALERITLSLREITPDPLMEALESVVGDRTSLGGSLEVAPADIEPWADVESLIEELQKIDEVQNVSKGRFFLSPGLAPTFQVYMASMSDNQYKLLARYGNKVQEVIVQASLDKEQMKATILTCTNRVQ</sequence>
<feature type="compositionally biased region" description="Polar residues" evidence="1">
    <location>
        <begin position="258"/>
        <end position="275"/>
    </location>
</feature>
<feature type="domain" description="S1 motif" evidence="2">
    <location>
        <begin position="500"/>
        <end position="568"/>
    </location>
</feature>
<feature type="compositionally biased region" description="Basic and acidic residues" evidence="1">
    <location>
        <begin position="246"/>
        <end position="255"/>
    </location>
</feature>
<dbReference type="SMART" id="SM00316">
    <property type="entry name" value="S1"/>
    <property type="match status" value="2"/>
</dbReference>
<dbReference type="Gramene" id="ONK64060">
    <property type="protein sequence ID" value="ONK64060"/>
    <property type="gene ID" value="A4U43_C07F21680"/>
</dbReference>
<dbReference type="PROSITE" id="PS50126">
    <property type="entry name" value="S1"/>
    <property type="match status" value="1"/>
</dbReference>
<name>A0A5P1EJ11_ASPOF</name>
<keyword evidence="4" id="KW-1185">Reference proteome</keyword>
<protein>
    <recommendedName>
        <fullName evidence="2">S1 motif domain-containing protein</fullName>
    </recommendedName>
</protein>
<proteinExistence type="predicted"/>